<reference evidence="2" key="1">
    <citation type="submission" date="2018-06" db="EMBL/GenBank/DDBJ databases">
        <authorList>
            <person name="Zhirakovskaya E."/>
        </authorList>
    </citation>
    <scope>NUCLEOTIDE SEQUENCE</scope>
</reference>
<organism evidence="2">
    <name type="scientific">hydrothermal vent metagenome</name>
    <dbReference type="NCBI Taxonomy" id="652676"/>
    <lineage>
        <taxon>unclassified sequences</taxon>
        <taxon>metagenomes</taxon>
        <taxon>ecological metagenomes</taxon>
    </lineage>
</organism>
<name>A0A3B0TCL7_9ZZZZ</name>
<dbReference type="AlphaFoldDB" id="A0A3B0TCL7"/>
<dbReference type="PANTHER" id="PTHR36919:SF2">
    <property type="entry name" value="BLL6627 PROTEIN"/>
    <property type="match status" value="1"/>
</dbReference>
<proteinExistence type="predicted"/>
<dbReference type="EMBL" id="UOEQ01000073">
    <property type="protein sequence ID" value="VAW15788.1"/>
    <property type="molecule type" value="Genomic_DNA"/>
</dbReference>
<dbReference type="Pfam" id="PF09917">
    <property type="entry name" value="DUF2147"/>
    <property type="match status" value="1"/>
</dbReference>
<dbReference type="PANTHER" id="PTHR36919">
    <property type="entry name" value="BLR1215 PROTEIN"/>
    <property type="match status" value="1"/>
</dbReference>
<evidence type="ECO:0000313" key="2">
    <source>
        <dbReference type="EMBL" id="VAW15788.1"/>
    </source>
</evidence>
<dbReference type="Gene3D" id="2.40.128.520">
    <property type="match status" value="1"/>
</dbReference>
<gene>
    <name evidence="2" type="ORF">MNBD_ALPHA11-1830</name>
</gene>
<feature type="domain" description="DUF2147" evidence="1">
    <location>
        <begin position="46"/>
        <end position="169"/>
    </location>
</feature>
<dbReference type="InterPro" id="IPR019223">
    <property type="entry name" value="DUF2147"/>
</dbReference>
<accession>A0A3B0TCL7</accession>
<evidence type="ECO:0000259" key="1">
    <source>
        <dbReference type="Pfam" id="PF09917"/>
    </source>
</evidence>
<sequence length="177" mass="20009">MRRLQKTQIQLGWCSLWRWYLRIVFFALLTGSALADSNFFAPKVVGTWFTKSQSQVTIEPCEQGYCGVLTNVVIPQFLIDKYGDNVAAMEGNYIDALNKDPALRGRPVLGLQILVLNSDTEQNRLEGTIYNPEDGETYNGFMEMIDDNNIRLSGCILFNLICLGEDWVRVTPSTASR</sequence>
<protein>
    <recommendedName>
        <fullName evidence="1">DUF2147 domain-containing protein</fullName>
    </recommendedName>
</protein>